<proteinExistence type="predicted"/>
<protein>
    <submittedName>
        <fullName evidence="2">DUF4253 domain-containing protein</fullName>
    </submittedName>
</protein>
<dbReference type="RefSeq" id="WP_345412901.1">
    <property type="nucleotide sequence ID" value="NZ_BAABHO010000010.1"/>
</dbReference>
<gene>
    <name evidence="2" type="ORF">GCM10023200_16720</name>
</gene>
<dbReference type="EMBL" id="BAABHO010000010">
    <property type="protein sequence ID" value="GAA4783855.1"/>
    <property type="molecule type" value="Genomic_DNA"/>
</dbReference>
<reference evidence="3" key="1">
    <citation type="journal article" date="2019" name="Int. J. Syst. Evol. Microbiol.">
        <title>The Global Catalogue of Microorganisms (GCM) 10K type strain sequencing project: providing services to taxonomists for standard genome sequencing and annotation.</title>
        <authorList>
            <consortium name="The Broad Institute Genomics Platform"/>
            <consortium name="The Broad Institute Genome Sequencing Center for Infectious Disease"/>
            <person name="Wu L."/>
            <person name="Ma J."/>
        </authorList>
    </citation>
    <scope>NUCLEOTIDE SEQUENCE [LARGE SCALE GENOMIC DNA]</scope>
    <source>
        <strain evidence="3">JCM 17979</strain>
    </source>
</reference>
<dbReference type="InterPro" id="IPR025349">
    <property type="entry name" value="DUF4253"/>
</dbReference>
<evidence type="ECO:0000259" key="1">
    <source>
        <dbReference type="Pfam" id="PF14062"/>
    </source>
</evidence>
<feature type="domain" description="DUF4253" evidence="1">
    <location>
        <begin position="127"/>
        <end position="239"/>
    </location>
</feature>
<accession>A0ABP9ANC1</accession>
<sequence length="239" mass="26610">MTIDDPASATPFRYLDVDDPARSYEDLLRAAPRTQRSPVWFGPDTTQWFGEVPVPSDLAVAVGEHDPAEVLSRWWPGPCPDGCACLDPYTGAFPPLIRASGTDRSRRRATLAEAVSFGREAGDLASLAVVDAERPADVPAALGWCGVINYPHQDLVGLSAVLRSWEERFGATLVWIGGFTLVLVVADPPRTREESERVAAEHFAFCPDQIDPQDGREPYSPRSYAREIRRARLWKFWWD</sequence>
<evidence type="ECO:0000313" key="3">
    <source>
        <dbReference type="Proteomes" id="UP001500928"/>
    </source>
</evidence>
<dbReference type="Pfam" id="PF14062">
    <property type="entry name" value="DUF4253"/>
    <property type="match status" value="1"/>
</dbReference>
<organism evidence="2 3">
    <name type="scientific">Actinomycetospora chlora</name>
    <dbReference type="NCBI Taxonomy" id="663608"/>
    <lineage>
        <taxon>Bacteria</taxon>
        <taxon>Bacillati</taxon>
        <taxon>Actinomycetota</taxon>
        <taxon>Actinomycetes</taxon>
        <taxon>Pseudonocardiales</taxon>
        <taxon>Pseudonocardiaceae</taxon>
        <taxon>Actinomycetospora</taxon>
    </lineage>
</organism>
<dbReference type="Proteomes" id="UP001500928">
    <property type="component" value="Unassembled WGS sequence"/>
</dbReference>
<name>A0ABP9ANC1_9PSEU</name>
<keyword evidence="3" id="KW-1185">Reference proteome</keyword>
<evidence type="ECO:0000313" key="2">
    <source>
        <dbReference type="EMBL" id="GAA4783855.1"/>
    </source>
</evidence>
<comment type="caution">
    <text evidence="2">The sequence shown here is derived from an EMBL/GenBank/DDBJ whole genome shotgun (WGS) entry which is preliminary data.</text>
</comment>